<feature type="domain" description="Prokaryotic E2" evidence="2">
    <location>
        <begin position="26"/>
        <end position="121"/>
    </location>
</feature>
<evidence type="ECO:0000313" key="4">
    <source>
        <dbReference type="Proteomes" id="UP000432089"/>
    </source>
</evidence>
<dbReference type="EMBL" id="VZDO01000002">
    <property type="protein sequence ID" value="KAB0682046.1"/>
    <property type="molecule type" value="Genomic_DNA"/>
</dbReference>
<sequence>MSALALLREVIEVNRGEFIRGDAGRMFASVRPLLDSGASGPTFLLEIAEVSDTLIAREAAPVNLPCFCPERHINSGGTFCLYWDEDEPLSFSTRPDIELWWGKLLIFLHRQIVAGRLRRWPGKGDARAHGQEASRFQKRAEIAASKLGPSFETVLREDRLTTRTVRGKGSRRLRLLLDGKKIATLNEERQQIMTLRSRCRCERSNHRRLPLTACEDHAGALADLGMSVRGRVEAERRFFEFFAEAKVTCCGTMDGCPLARHSDAAVREAA</sequence>
<dbReference type="InterPro" id="IPR046891">
    <property type="entry name" value="E2-ntca"/>
</dbReference>
<dbReference type="RefSeq" id="WP_150968306.1">
    <property type="nucleotide sequence ID" value="NZ_VZDO01000002.1"/>
</dbReference>
<evidence type="ECO:0000313" key="3">
    <source>
        <dbReference type="EMBL" id="KAB0682046.1"/>
    </source>
</evidence>
<name>A0A7V7TXZ2_9HYPH</name>
<accession>A0A7V7TXZ2</accession>
<keyword evidence="4" id="KW-1185">Reference proteome</keyword>
<dbReference type="Proteomes" id="UP000432089">
    <property type="component" value="Unassembled WGS sequence"/>
</dbReference>
<dbReference type="InterPro" id="IPR046892">
    <property type="entry name" value="E2-Crich"/>
</dbReference>
<gene>
    <name evidence="3" type="ORF">F6X38_04395</name>
</gene>
<dbReference type="Pfam" id="PF20272">
    <property type="entry name" value="E2-Crich"/>
    <property type="match status" value="1"/>
</dbReference>
<dbReference type="Pfam" id="PF20298">
    <property type="entry name" value="E2-ntca"/>
    <property type="match status" value="1"/>
</dbReference>
<protein>
    <submittedName>
        <fullName evidence="3">Uncharacterized protein</fullName>
    </submittedName>
</protein>
<reference evidence="3 4" key="1">
    <citation type="submission" date="2019-09" db="EMBL/GenBank/DDBJ databases">
        <title>YIM 132180 draft genome.</title>
        <authorList>
            <person name="Zhang K."/>
        </authorList>
    </citation>
    <scope>NUCLEOTIDE SEQUENCE [LARGE SCALE GENOMIC DNA]</scope>
    <source>
        <strain evidence="3 4">YIM 132180</strain>
    </source>
</reference>
<evidence type="ECO:0000259" key="1">
    <source>
        <dbReference type="Pfam" id="PF20272"/>
    </source>
</evidence>
<dbReference type="AlphaFoldDB" id="A0A7V7TXZ2"/>
<evidence type="ECO:0000259" key="2">
    <source>
        <dbReference type="Pfam" id="PF20298"/>
    </source>
</evidence>
<organism evidence="3 4">
    <name type="scientific">Plantimonas leprariae</name>
    <dbReference type="NCBI Taxonomy" id="2615207"/>
    <lineage>
        <taxon>Bacteria</taxon>
        <taxon>Pseudomonadati</taxon>
        <taxon>Pseudomonadota</taxon>
        <taxon>Alphaproteobacteria</taxon>
        <taxon>Hyphomicrobiales</taxon>
        <taxon>Aurantimonadaceae</taxon>
        <taxon>Plantimonas</taxon>
    </lineage>
</organism>
<comment type="caution">
    <text evidence="3">The sequence shown here is derived from an EMBL/GenBank/DDBJ whole genome shotgun (WGS) entry which is preliminary data.</text>
</comment>
<proteinExistence type="predicted"/>
<feature type="domain" description="Cysteine-rich" evidence="1">
    <location>
        <begin position="128"/>
        <end position="258"/>
    </location>
</feature>